<gene>
    <name evidence="2" type="ORF">SAMN04490194_3751</name>
</gene>
<accession>A0A1H5L6K0</accession>
<keyword evidence="1" id="KW-1133">Transmembrane helix</keyword>
<keyword evidence="1" id="KW-0472">Membrane</keyword>
<dbReference type="Proteomes" id="UP000198985">
    <property type="component" value="Unassembled WGS sequence"/>
</dbReference>
<organism evidence="2 3">
    <name type="scientific">Pseudomonas migulae</name>
    <dbReference type="NCBI Taxonomy" id="78543"/>
    <lineage>
        <taxon>Bacteria</taxon>
        <taxon>Pseudomonadati</taxon>
        <taxon>Pseudomonadota</taxon>
        <taxon>Gammaproteobacteria</taxon>
        <taxon>Pseudomonadales</taxon>
        <taxon>Pseudomonadaceae</taxon>
        <taxon>Pseudomonas</taxon>
    </lineage>
</organism>
<sequence>MRSQPLILTLILMLFIFWIGVAWSLFIFFSS</sequence>
<evidence type="ECO:0000313" key="3">
    <source>
        <dbReference type="Proteomes" id="UP000198985"/>
    </source>
</evidence>
<protein>
    <submittedName>
        <fullName evidence="2">Uncharacterized protein</fullName>
    </submittedName>
</protein>
<dbReference type="EMBL" id="FNTY01000002">
    <property type="protein sequence ID" value="SEE72729.1"/>
    <property type="molecule type" value="Genomic_DNA"/>
</dbReference>
<reference evidence="2 3" key="1">
    <citation type="submission" date="2016-10" db="EMBL/GenBank/DDBJ databases">
        <authorList>
            <person name="de Groot N.N."/>
        </authorList>
    </citation>
    <scope>NUCLEOTIDE SEQUENCE [LARGE SCALE GENOMIC DNA]</scope>
    <source>
        <strain evidence="2 3">BS3662</strain>
    </source>
</reference>
<proteinExistence type="predicted"/>
<dbReference type="AlphaFoldDB" id="A0A1H5L6K0"/>
<feature type="transmembrane region" description="Helical" evidence="1">
    <location>
        <begin position="6"/>
        <end position="29"/>
    </location>
</feature>
<evidence type="ECO:0000313" key="2">
    <source>
        <dbReference type="EMBL" id="SEE72729.1"/>
    </source>
</evidence>
<keyword evidence="1" id="KW-0812">Transmembrane</keyword>
<name>A0A1H5L6K0_9PSED</name>
<evidence type="ECO:0000256" key="1">
    <source>
        <dbReference type="SAM" id="Phobius"/>
    </source>
</evidence>